<feature type="transmembrane region" description="Helical" evidence="5">
    <location>
        <begin position="317"/>
        <end position="342"/>
    </location>
</feature>
<feature type="domain" description="NADH:quinone oxidoreductase/Mrp antiporter transmembrane" evidence="6">
    <location>
        <begin position="181"/>
        <end position="461"/>
    </location>
</feature>
<keyword evidence="4 5" id="KW-0472">Membrane</keyword>
<keyword evidence="3 5" id="KW-1133">Transmembrane helix</keyword>
<dbReference type="PRINTS" id="PR01434">
    <property type="entry name" value="NADHDHGNASE5"/>
</dbReference>
<reference evidence="8 9" key="1">
    <citation type="journal article" date="2015" name="Int. J. Syst. Evol. Microbiol.">
        <title>Methanoculleus sediminis sp. nov., a methanogen from sediments near a submarine mud volcano.</title>
        <authorList>
            <person name="Chen S.C."/>
            <person name="Chen M.F."/>
            <person name="Lai M.C."/>
            <person name="Weng C.Y."/>
            <person name="Wu S.Y."/>
            <person name="Lin S."/>
            <person name="Yang T.F."/>
            <person name="Chen P.C."/>
        </authorList>
    </citation>
    <scope>NUCLEOTIDE SEQUENCE [LARGE SCALE GENOMIC DNA]</scope>
    <source>
        <strain evidence="8 9">S3Fa</strain>
    </source>
</reference>
<proteinExistence type="predicted"/>
<feature type="transmembrane region" description="Helical" evidence="5">
    <location>
        <begin position="532"/>
        <end position="565"/>
    </location>
</feature>
<feature type="transmembrane region" description="Helical" evidence="5">
    <location>
        <begin position="6"/>
        <end position="21"/>
    </location>
</feature>
<feature type="transmembrane region" description="Helical" evidence="5">
    <location>
        <begin position="375"/>
        <end position="398"/>
    </location>
</feature>
<evidence type="ECO:0000259" key="6">
    <source>
        <dbReference type="Pfam" id="PF00361"/>
    </source>
</evidence>
<feature type="transmembrane region" description="Helical" evidence="5">
    <location>
        <begin position="250"/>
        <end position="272"/>
    </location>
</feature>
<dbReference type="EMBL" id="JXOJ01000001">
    <property type="protein sequence ID" value="KLK89032.1"/>
    <property type="molecule type" value="Genomic_DNA"/>
</dbReference>
<sequence>MQTLLFLILFPILVACLLLFVKRTTLRYAVVALSALAIGGASIYLLMRYALEGAVYFAAPSETVSLAMVAIEMGLALFIIYMGAKFRNYPAIALAVIQAALVVYLEATFSGSLHAVNNLFIDQFSIIMALIIGIIGSLIAVYAVRYMETYHHHHPEVRNRQKMFFFVIFVFLAAMFGLVFSNNLMWVFFFWEITTITSFLLIGYSETEEATNNAFRALVMNLLGGVAFVVALIILAATEATSGGIDLARVLASSDAAIILLPAALIGFAGITKAALMPFSSWLLGAMVAPTPVSALLHSSTMVKAGVYILVRFSPVFAGTLAGFSIGLVGAVTFVVASAIAISQNNAKLVLAYSTIANLGLIAACAGVGTYMLVWAAILLIIFHAVAKALLFLGTGAIEHRIGSRDIEDMEGLIVRMPRMAVMMFIGIAGMFLAPFGMLISKWAAIEAFVQVQAPFGLIFIALLAYGSAITVFFWAKWMGKLVAVTRNQERVEKGFFEESWGPLYIITGLVIAAVLLFPVISSILIEPYVLAIYGVTALMAQANVAIMLLMMALLLILPVSFLLFRRSAKRLPAYMGGRPATPDLHFAGSLGLTREAQTRNYYLAEYFGEAKLFLPGAVVCTVLILASWVLAGVAL</sequence>
<feature type="transmembrane region" description="Helical" evidence="5">
    <location>
        <begin position="613"/>
        <end position="635"/>
    </location>
</feature>
<feature type="transmembrane region" description="Helical" evidence="5">
    <location>
        <begin position="504"/>
        <end position="526"/>
    </location>
</feature>
<evidence type="ECO:0000313" key="9">
    <source>
        <dbReference type="Proteomes" id="UP000035301"/>
    </source>
</evidence>
<feature type="transmembrane region" description="Helical" evidence="5">
    <location>
        <begin position="28"/>
        <end position="51"/>
    </location>
</feature>
<protein>
    <submittedName>
        <fullName evidence="8">NADH dehydrogenase</fullName>
    </submittedName>
</protein>
<evidence type="ECO:0000256" key="4">
    <source>
        <dbReference type="ARBA" id="ARBA00023136"/>
    </source>
</evidence>
<keyword evidence="9" id="KW-1185">Reference proteome</keyword>
<dbReference type="InterPro" id="IPR050616">
    <property type="entry name" value="CPA3_Na-H_Antiporter_A"/>
</dbReference>
<feature type="transmembrane region" description="Helical" evidence="5">
    <location>
        <begin position="279"/>
        <end position="297"/>
    </location>
</feature>
<evidence type="ECO:0000256" key="2">
    <source>
        <dbReference type="ARBA" id="ARBA00022692"/>
    </source>
</evidence>
<feature type="transmembrane region" description="Helical" evidence="5">
    <location>
        <begin position="186"/>
        <end position="205"/>
    </location>
</feature>
<dbReference type="AlphaFoldDB" id="A0A0H1R8T7"/>
<dbReference type="RefSeq" id="WP_048179651.1">
    <property type="nucleotide sequence ID" value="NZ_JXOJ01000001.1"/>
</dbReference>
<evidence type="ECO:0000256" key="1">
    <source>
        <dbReference type="ARBA" id="ARBA00004141"/>
    </source>
</evidence>
<feature type="transmembrane region" description="Helical" evidence="5">
    <location>
        <begin position="419"/>
        <end position="440"/>
    </location>
</feature>
<keyword evidence="2 5" id="KW-0812">Transmembrane</keyword>
<comment type="subcellular location">
    <subcellularLocation>
        <location evidence="1">Membrane</location>
        <topology evidence="1">Multi-pass membrane protein</topology>
    </subcellularLocation>
</comment>
<feature type="transmembrane region" description="Helical" evidence="5">
    <location>
        <begin position="91"/>
        <end position="112"/>
    </location>
</feature>
<evidence type="ECO:0000313" key="8">
    <source>
        <dbReference type="EMBL" id="KLK89032.1"/>
    </source>
</evidence>
<comment type="caution">
    <text evidence="8">The sequence shown here is derived from an EMBL/GenBank/DDBJ whole genome shotgun (WGS) entry which is preliminary data.</text>
</comment>
<dbReference type="PANTHER" id="PTHR43373:SF1">
    <property type="entry name" value="NA(+)_H(+) ANTIPORTER SUBUNIT A"/>
    <property type="match status" value="1"/>
</dbReference>
<dbReference type="InterPro" id="IPR001516">
    <property type="entry name" value="Proton_antipo_N"/>
</dbReference>
<dbReference type="GO" id="GO:0016020">
    <property type="term" value="C:membrane"/>
    <property type="evidence" value="ECO:0007669"/>
    <property type="project" value="UniProtKB-SubCell"/>
</dbReference>
<dbReference type="OrthoDB" id="371891at2157"/>
<feature type="transmembrane region" description="Helical" evidence="5">
    <location>
        <begin position="217"/>
        <end position="238"/>
    </location>
</feature>
<feature type="transmembrane region" description="Helical" evidence="5">
    <location>
        <begin position="63"/>
        <end position="84"/>
    </location>
</feature>
<dbReference type="PATRIC" id="fig|1550566.3.peg.176"/>
<dbReference type="InterPro" id="IPR001750">
    <property type="entry name" value="ND/Mrp_TM"/>
</dbReference>
<gene>
    <name evidence="8" type="ORF">SZ63_00810</name>
</gene>
<accession>A0A0H1R8T7</accession>
<dbReference type="Pfam" id="PF00662">
    <property type="entry name" value="Proton_antipo_N"/>
    <property type="match status" value="1"/>
</dbReference>
<dbReference type="Pfam" id="PF00361">
    <property type="entry name" value="Proton_antipo_M"/>
    <property type="match status" value="1"/>
</dbReference>
<dbReference type="PANTHER" id="PTHR43373">
    <property type="entry name" value="NA(+)/H(+) ANTIPORTER SUBUNIT"/>
    <property type="match status" value="1"/>
</dbReference>
<evidence type="ECO:0000259" key="7">
    <source>
        <dbReference type="Pfam" id="PF00662"/>
    </source>
</evidence>
<dbReference type="Proteomes" id="UP000035301">
    <property type="component" value="Unassembled WGS sequence"/>
</dbReference>
<feature type="transmembrane region" description="Helical" evidence="5">
    <location>
        <begin position="452"/>
        <end position="476"/>
    </location>
</feature>
<evidence type="ECO:0000256" key="3">
    <source>
        <dbReference type="ARBA" id="ARBA00022989"/>
    </source>
</evidence>
<feature type="transmembrane region" description="Helical" evidence="5">
    <location>
        <begin position="349"/>
        <end position="369"/>
    </location>
</feature>
<feature type="domain" description="NADH-Ubiquinone oxidoreductase (complex I) chain 5 N-terminal" evidence="7">
    <location>
        <begin position="111"/>
        <end position="149"/>
    </location>
</feature>
<dbReference type="STRING" id="1550566.SZ63_00810"/>
<feature type="transmembrane region" description="Helical" evidence="5">
    <location>
        <begin position="163"/>
        <end position="180"/>
    </location>
</feature>
<evidence type="ECO:0000256" key="5">
    <source>
        <dbReference type="SAM" id="Phobius"/>
    </source>
</evidence>
<organism evidence="8 9">
    <name type="scientific">Methanoculleus sediminis</name>
    <dbReference type="NCBI Taxonomy" id="1550566"/>
    <lineage>
        <taxon>Archaea</taxon>
        <taxon>Methanobacteriati</taxon>
        <taxon>Methanobacteriota</taxon>
        <taxon>Stenosarchaea group</taxon>
        <taxon>Methanomicrobia</taxon>
        <taxon>Methanomicrobiales</taxon>
        <taxon>Methanomicrobiaceae</taxon>
        <taxon>Methanoculleus</taxon>
    </lineage>
</organism>
<feature type="transmembrane region" description="Helical" evidence="5">
    <location>
        <begin position="124"/>
        <end position="143"/>
    </location>
</feature>
<name>A0A0H1R8T7_9EURY</name>